<proteinExistence type="predicted"/>
<comment type="caution">
    <text evidence="9">The sequence shown here is derived from an EMBL/GenBank/DDBJ whole genome shotgun (WGS) entry which is preliminary data.</text>
</comment>
<feature type="domain" description="C2H2-type" evidence="8">
    <location>
        <begin position="158"/>
        <end position="185"/>
    </location>
</feature>
<accession>A0AA88XV10</accession>
<dbReference type="FunFam" id="3.30.160.60:FF:000358">
    <property type="entry name" value="zinc finger protein 24"/>
    <property type="match status" value="1"/>
</dbReference>
<evidence type="ECO:0000256" key="4">
    <source>
        <dbReference type="ARBA" id="ARBA00022771"/>
    </source>
</evidence>
<dbReference type="SUPFAM" id="SSF57667">
    <property type="entry name" value="beta-beta-alpha zinc fingers"/>
    <property type="match status" value="3"/>
</dbReference>
<feature type="domain" description="C2H2-type" evidence="8">
    <location>
        <begin position="41"/>
        <end position="68"/>
    </location>
</feature>
<keyword evidence="3" id="KW-0677">Repeat</keyword>
<name>A0AA88XV10_PINIB</name>
<feature type="domain" description="C2H2-type" evidence="8">
    <location>
        <begin position="69"/>
        <end position="91"/>
    </location>
</feature>
<gene>
    <name evidence="9" type="ORF">FSP39_000781</name>
</gene>
<dbReference type="SMART" id="SM00355">
    <property type="entry name" value="ZnF_C2H2"/>
    <property type="match status" value="5"/>
</dbReference>
<evidence type="ECO:0000256" key="1">
    <source>
        <dbReference type="ARBA" id="ARBA00004123"/>
    </source>
</evidence>
<dbReference type="Pfam" id="PF13912">
    <property type="entry name" value="zf-C2H2_6"/>
    <property type="match status" value="1"/>
</dbReference>
<evidence type="ECO:0000313" key="10">
    <source>
        <dbReference type="Proteomes" id="UP001186944"/>
    </source>
</evidence>
<dbReference type="PANTHER" id="PTHR24394:SF29">
    <property type="entry name" value="MYONEURIN"/>
    <property type="match status" value="1"/>
</dbReference>
<dbReference type="GO" id="GO:0000981">
    <property type="term" value="F:DNA-binding transcription factor activity, RNA polymerase II-specific"/>
    <property type="evidence" value="ECO:0007669"/>
    <property type="project" value="TreeGrafter"/>
</dbReference>
<keyword evidence="10" id="KW-1185">Reference proteome</keyword>
<evidence type="ECO:0000256" key="7">
    <source>
        <dbReference type="PROSITE-ProRule" id="PRU00042"/>
    </source>
</evidence>
<keyword evidence="2" id="KW-0479">Metal-binding</keyword>
<organism evidence="9 10">
    <name type="scientific">Pinctada imbricata</name>
    <name type="common">Atlantic pearl-oyster</name>
    <name type="synonym">Pinctada martensii</name>
    <dbReference type="NCBI Taxonomy" id="66713"/>
    <lineage>
        <taxon>Eukaryota</taxon>
        <taxon>Metazoa</taxon>
        <taxon>Spiralia</taxon>
        <taxon>Lophotrochozoa</taxon>
        <taxon>Mollusca</taxon>
        <taxon>Bivalvia</taxon>
        <taxon>Autobranchia</taxon>
        <taxon>Pteriomorphia</taxon>
        <taxon>Pterioida</taxon>
        <taxon>Pterioidea</taxon>
        <taxon>Pteriidae</taxon>
        <taxon>Pinctada</taxon>
    </lineage>
</organism>
<evidence type="ECO:0000256" key="3">
    <source>
        <dbReference type="ARBA" id="ARBA00022737"/>
    </source>
</evidence>
<dbReference type="PROSITE" id="PS50157">
    <property type="entry name" value="ZINC_FINGER_C2H2_2"/>
    <property type="match status" value="5"/>
</dbReference>
<feature type="domain" description="C2H2-type" evidence="8">
    <location>
        <begin position="129"/>
        <end position="157"/>
    </location>
</feature>
<dbReference type="Proteomes" id="UP001186944">
    <property type="component" value="Unassembled WGS sequence"/>
</dbReference>
<dbReference type="PANTHER" id="PTHR24394">
    <property type="entry name" value="ZINC FINGER PROTEIN"/>
    <property type="match status" value="1"/>
</dbReference>
<comment type="subcellular location">
    <subcellularLocation>
        <location evidence="1">Nucleus</location>
    </subcellularLocation>
</comment>
<evidence type="ECO:0000313" key="9">
    <source>
        <dbReference type="EMBL" id="KAK3089100.1"/>
    </source>
</evidence>
<reference evidence="9" key="1">
    <citation type="submission" date="2019-08" db="EMBL/GenBank/DDBJ databases">
        <title>The improved chromosome-level genome for the pearl oyster Pinctada fucata martensii using PacBio sequencing and Hi-C.</title>
        <authorList>
            <person name="Zheng Z."/>
        </authorList>
    </citation>
    <scope>NUCLEOTIDE SEQUENCE</scope>
    <source>
        <strain evidence="9">ZZ-2019</strain>
        <tissue evidence="9">Adductor muscle</tissue>
    </source>
</reference>
<dbReference type="EMBL" id="VSWD01000010">
    <property type="protein sequence ID" value="KAK3089100.1"/>
    <property type="molecule type" value="Genomic_DNA"/>
</dbReference>
<keyword evidence="5" id="KW-0862">Zinc</keyword>
<dbReference type="GO" id="GO:0005634">
    <property type="term" value="C:nucleus"/>
    <property type="evidence" value="ECO:0007669"/>
    <property type="project" value="UniProtKB-SubCell"/>
</dbReference>
<sequence length="321" mass="37011">MDLLYIHSNFFSTDTQKQRCILNCVIYFTAHMYQHTGVKPYECELCKKRFTHVKSLRIHKRKHTGVYPYLCNICGKRFTSAAGIRLHVKNHNKGGGTAIKCEYCDRSFLTMNRYEKHRQFKHLQKEEVFKCKECSKVFTTKRSMVRHYKSYHLGVRYHTCELCGKSFFRKEYFTAHMNNHKTQKEEETDETDVKVKSRVITETIVMESDQPGEYYSISEPADIDRDATGNVDCTYYAIPVSSSDDQGGQLVPLHLEDERQGNHNVVSIIQDGKASSSEMYGFTGVQYEIECGEEGIDAETLSAISLVTQGHALTQPNFQQL</sequence>
<dbReference type="PROSITE" id="PS00028">
    <property type="entry name" value="ZINC_FINGER_C2H2_1"/>
    <property type="match status" value="4"/>
</dbReference>
<dbReference type="Pfam" id="PF00096">
    <property type="entry name" value="zf-C2H2"/>
    <property type="match status" value="3"/>
</dbReference>
<keyword evidence="6" id="KW-0539">Nucleus</keyword>
<dbReference type="Gene3D" id="3.30.160.60">
    <property type="entry name" value="Classic Zinc Finger"/>
    <property type="match status" value="3"/>
</dbReference>
<evidence type="ECO:0000259" key="8">
    <source>
        <dbReference type="PROSITE" id="PS50157"/>
    </source>
</evidence>
<dbReference type="InterPro" id="IPR036236">
    <property type="entry name" value="Znf_C2H2_sf"/>
</dbReference>
<dbReference type="AlphaFoldDB" id="A0AA88XV10"/>
<evidence type="ECO:0000256" key="5">
    <source>
        <dbReference type="ARBA" id="ARBA00022833"/>
    </source>
</evidence>
<dbReference type="GO" id="GO:0008270">
    <property type="term" value="F:zinc ion binding"/>
    <property type="evidence" value="ECO:0007669"/>
    <property type="project" value="UniProtKB-KW"/>
</dbReference>
<evidence type="ECO:0000256" key="2">
    <source>
        <dbReference type="ARBA" id="ARBA00022723"/>
    </source>
</evidence>
<dbReference type="FunFam" id="3.30.160.60:FF:000100">
    <property type="entry name" value="Zinc finger 45-like"/>
    <property type="match status" value="1"/>
</dbReference>
<feature type="domain" description="C2H2-type" evidence="8">
    <location>
        <begin position="99"/>
        <end position="127"/>
    </location>
</feature>
<dbReference type="InterPro" id="IPR013087">
    <property type="entry name" value="Znf_C2H2_type"/>
</dbReference>
<evidence type="ECO:0000256" key="6">
    <source>
        <dbReference type="ARBA" id="ARBA00023242"/>
    </source>
</evidence>
<protein>
    <recommendedName>
        <fullName evidence="8">C2H2-type domain-containing protein</fullName>
    </recommendedName>
</protein>
<keyword evidence="4 7" id="KW-0863">Zinc-finger</keyword>